<dbReference type="Gene3D" id="1.10.3020.10">
    <property type="entry name" value="alpha-amino acid ester hydrolase ( Helical cap domain)"/>
    <property type="match status" value="1"/>
</dbReference>
<evidence type="ECO:0000313" key="3">
    <source>
        <dbReference type="EMBL" id="SFL18409.1"/>
    </source>
</evidence>
<dbReference type="SUPFAM" id="SSF49785">
    <property type="entry name" value="Galactose-binding domain-like"/>
    <property type="match status" value="1"/>
</dbReference>
<dbReference type="Gene3D" id="3.40.50.1820">
    <property type="entry name" value="alpha/beta hydrolase"/>
    <property type="match status" value="1"/>
</dbReference>
<dbReference type="Pfam" id="PF02129">
    <property type="entry name" value="Peptidase_S15"/>
    <property type="match status" value="1"/>
</dbReference>
<dbReference type="InterPro" id="IPR029058">
    <property type="entry name" value="AB_hydrolase_fold"/>
</dbReference>
<dbReference type="SMART" id="SM00939">
    <property type="entry name" value="PepX_C"/>
    <property type="match status" value="1"/>
</dbReference>
<dbReference type="InterPro" id="IPR013736">
    <property type="entry name" value="Xaa-Pro_dipept_C"/>
</dbReference>
<dbReference type="NCBIfam" id="TIGR00976">
    <property type="entry name" value="CocE_NonD"/>
    <property type="match status" value="1"/>
</dbReference>
<dbReference type="SUPFAM" id="SSF53474">
    <property type="entry name" value="alpha/beta-Hydrolases"/>
    <property type="match status" value="1"/>
</dbReference>
<proteinExistence type="predicted"/>
<dbReference type="Proteomes" id="UP000198851">
    <property type="component" value="Unassembled WGS sequence"/>
</dbReference>
<dbReference type="Gene3D" id="2.60.120.260">
    <property type="entry name" value="Galactose-binding domain-like"/>
    <property type="match status" value="1"/>
</dbReference>
<dbReference type="GO" id="GO:0008239">
    <property type="term" value="F:dipeptidyl-peptidase activity"/>
    <property type="evidence" value="ECO:0007669"/>
    <property type="project" value="InterPro"/>
</dbReference>
<dbReference type="PANTHER" id="PTHR43056">
    <property type="entry name" value="PEPTIDASE S9 PROLYL OLIGOPEPTIDASE"/>
    <property type="match status" value="1"/>
</dbReference>
<dbReference type="EMBL" id="FOSZ01000006">
    <property type="protein sequence ID" value="SFL18409.1"/>
    <property type="molecule type" value="Genomic_DNA"/>
</dbReference>
<dbReference type="AlphaFoldDB" id="A0A1I4FLR6"/>
<reference evidence="4" key="1">
    <citation type="submission" date="2016-10" db="EMBL/GenBank/DDBJ databases">
        <authorList>
            <person name="Varghese N."/>
            <person name="Submissions S."/>
        </authorList>
    </citation>
    <scope>NUCLEOTIDE SEQUENCE [LARGE SCALE GENOMIC DNA]</scope>
    <source>
        <strain evidence="4">DSM 28453</strain>
    </source>
</reference>
<accession>A0A1I4FLR6</accession>
<dbReference type="PANTHER" id="PTHR43056:SF10">
    <property type="entry name" value="COCE_NOND FAMILY, PUTATIVE (AFU_ORTHOLOGUE AFUA_7G00600)-RELATED"/>
    <property type="match status" value="1"/>
</dbReference>
<gene>
    <name evidence="3" type="ORF">SAMN04488036_106115</name>
</gene>
<evidence type="ECO:0000313" key="4">
    <source>
        <dbReference type="Proteomes" id="UP000198851"/>
    </source>
</evidence>
<dbReference type="STRING" id="1280847.SAMN04488036_106115"/>
<keyword evidence="4" id="KW-1185">Reference proteome</keyword>
<dbReference type="InterPro" id="IPR005674">
    <property type="entry name" value="CocE/Ser_esterase"/>
</dbReference>
<protein>
    <recommendedName>
        <fullName evidence="2">Xaa-Pro dipeptidyl-peptidase C-terminal domain-containing protein</fullName>
    </recommendedName>
</protein>
<keyword evidence="1" id="KW-0378">Hydrolase</keyword>
<dbReference type="RefSeq" id="WP_093324779.1">
    <property type="nucleotide sequence ID" value="NZ_FOSZ01000006.1"/>
</dbReference>
<dbReference type="InterPro" id="IPR050585">
    <property type="entry name" value="Xaa-Pro_dipeptidyl-ppase/CocE"/>
</dbReference>
<dbReference type="InterPro" id="IPR000383">
    <property type="entry name" value="Xaa-Pro-like_dom"/>
</dbReference>
<dbReference type="OrthoDB" id="9806163at2"/>
<evidence type="ECO:0000256" key="1">
    <source>
        <dbReference type="ARBA" id="ARBA00022801"/>
    </source>
</evidence>
<evidence type="ECO:0000259" key="2">
    <source>
        <dbReference type="SMART" id="SM00939"/>
    </source>
</evidence>
<name>A0A1I4FLR6_9RHOB</name>
<dbReference type="InterPro" id="IPR008979">
    <property type="entry name" value="Galactose-bd-like_sf"/>
</dbReference>
<sequence length="661" mass="73132">MQHVTRFPFEVEELPHVLIPMRDGVQLSARIWRPKGAGPVPAILEYLPYRKRDTTAERDALTHPYMAGHGYACVRVDIRGTGDSEGLFDDEYSEQELADGVAVINWLAAQEWCSGSVGMVGISWGGFNGLQIAALQPEALKAVVSICSTVDRYADDIHFKGGVMLGENPAWAATVLGWFALPPDPEIMGEGWKDHWQKRLEETPFLAGRWAERQLRDGYWKHGSVCEDYSAIKAAVLTVGGWHDGYRNTMAHLVENLDAPVKGLIGPWNHKYPHFGMPGPQIDFLGEMLRWWDRWLKDIDNGADDLPDMRAWVMDGVPPQVSYEHRPGRWVALSDWKARPAPQMWHFNGAGLAKEAGAVEREAHTHLACGQGAGEYFPFGFGPGELPDDQRVDDALSLCFDSAPMAAGCDILGAPTLRMRLASDQPRAQVAVRLCDVAPDGSSALICHGFLNLRHRAGHEAAVDMPVGEMVDVEVVLDQCGYRVPAGHRLRVAVSTSYWPFVWPEPKPVTLSVTQGALALPVLPEGMGEGWVFDAPKAAPKRETLLLSEGHEAKRLVRDATDRSLTLEIGSDTGVEEDVTTGLRHQVIHQEEFAIREDDAASARARFEWERTMARGDWSVTVRGVVEMRGLAECFDVSASLQVDDGGEGFSKDWQQKVPRL</sequence>
<dbReference type="Pfam" id="PF08530">
    <property type="entry name" value="PepX_C"/>
    <property type="match status" value="1"/>
</dbReference>
<feature type="domain" description="Xaa-Pro dipeptidyl-peptidase C-terminal" evidence="2">
    <location>
        <begin position="289"/>
        <end position="543"/>
    </location>
</feature>
<organism evidence="3 4">
    <name type="scientific">Shimia haliotis</name>
    <dbReference type="NCBI Taxonomy" id="1280847"/>
    <lineage>
        <taxon>Bacteria</taxon>
        <taxon>Pseudomonadati</taxon>
        <taxon>Pseudomonadota</taxon>
        <taxon>Alphaproteobacteria</taxon>
        <taxon>Rhodobacterales</taxon>
        <taxon>Roseobacteraceae</taxon>
    </lineage>
</organism>